<comment type="function">
    <text evidence="1">Involved in DNA recombination.</text>
</comment>
<proteinExistence type="inferred from homology"/>
<keyword evidence="4" id="KW-0175">Coiled coil</keyword>
<keyword evidence="5" id="KW-0233">DNA recombination</keyword>
<dbReference type="InterPro" id="IPR003798">
    <property type="entry name" value="DNA_recombination_RmuC"/>
</dbReference>
<protein>
    <recommendedName>
        <fullName evidence="3">DNA recombination protein RmuC homolog</fullName>
    </recommendedName>
</protein>
<organism evidence="8">
    <name type="scientific">Alsobacter sp. KACC 23698</name>
    <dbReference type="NCBI Taxonomy" id="3149229"/>
    <lineage>
        <taxon>Bacteria</taxon>
        <taxon>Pseudomonadati</taxon>
        <taxon>Pseudomonadota</taxon>
        <taxon>Alphaproteobacteria</taxon>
        <taxon>Hyphomicrobiales</taxon>
        <taxon>Alsobacteraceae</taxon>
        <taxon>Alsobacter</taxon>
    </lineage>
</organism>
<evidence type="ECO:0000256" key="1">
    <source>
        <dbReference type="ARBA" id="ARBA00003416"/>
    </source>
</evidence>
<evidence type="ECO:0000256" key="3">
    <source>
        <dbReference type="ARBA" id="ARBA00021840"/>
    </source>
</evidence>
<evidence type="ECO:0000256" key="2">
    <source>
        <dbReference type="ARBA" id="ARBA00009840"/>
    </source>
</evidence>
<comment type="similarity">
    <text evidence="2">Belongs to the RmuC family.</text>
</comment>
<gene>
    <name evidence="8" type="primary">rmuC</name>
    <name evidence="8" type="ORF">ABEG18_00825</name>
</gene>
<sequence length="399" mass="43821">MDRVILIVGGHAVTWGEAVLALLGAAVLGLFWLALSAGRASRERSLEAAGAIERQRELDEKLAALTQIQSEMTGRMQTIGEVFGNRQADLVRLIAERLDSLQNRVGDGLNATSRQTSENLSKLNERLAVIDAAQKRLTDLTGEVLSLKDILSNKQTRGAFGQGRMEAIVRDALPPAAYEFQALLSSGRRPDCVIRLPGDDRPLVVDAKFPLEGFTAFREAQGDEARRSAMQRVRADVGAHVKDIADKYLIPGETQDIAVLFVPAESLFADLQEHFEDLVQRAHRARVLIVSPSLLSMAIQVMQAIVRDARMREQAHQIQAEVGKLIEDVRRLRDRTVKLDGHFRQASDDVGMIVTSADKVLKRGERIEAMEFEAPGAKVEAAPPAESLPNPLGRSYAAE</sequence>
<feature type="transmembrane region" description="Helical" evidence="7">
    <location>
        <begin position="12"/>
        <end position="35"/>
    </location>
</feature>
<evidence type="ECO:0000256" key="7">
    <source>
        <dbReference type="SAM" id="Phobius"/>
    </source>
</evidence>
<accession>A0AAU7JGH8</accession>
<evidence type="ECO:0000256" key="5">
    <source>
        <dbReference type="ARBA" id="ARBA00023172"/>
    </source>
</evidence>
<evidence type="ECO:0000256" key="4">
    <source>
        <dbReference type="ARBA" id="ARBA00023054"/>
    </source>
</evidence>
<dbReference type="EMBL" id="CP157484">
    <property type="protein sequence ID" value="XBO39363.1"/>
    <property type="molecule type" value="Genomic_DNA"/>
</dbReference>
<dbReference type="Pfam" id="PF02646">
    <property type="entry name" value="RmuC"/>
    <property type="match status" value="1"/>
</dbReference>
<evidence type="ECO:0000256" key="6">
    <source>
        <dbReference type="SAM" id="MobiDB-lite"/>
    </source>
</evidence>
<dbReference type="PANTHER" id="PTHR30563">
    <property type="entry name" value="DNA RECOMBINATION PROTEIN RMUC"/>
    <property type="match status" value="1"/>
</dbReference>
<keyword evidence="7" id="KW-0472">Membrane</keyword>
<name>A0AAU7JGH8_9HYPH</name>
<dbReference type="GO" id="GO:0006310">
    <property type="term" value="P:DNA recombination"/>
    <property type="evidence" value="ECO:0007669"/>
    <property type="project" value="UniProtKB-KW"/>
</dbReference>
<keyword evidence="7" id="KW-0812">Transmembrane</keyword>
<keyword evidence="7" id="KW-1133">Transmembrane helix</keyword>
<reference evidence="8" key="1">
    <citation type="submission" date="2024-05" db="EMBL/GenBank/DDBJ databases">
        <authorList>
            <person name="Kim S."/>
            <person name="Heo J."/>
            <person name="Choi H."/>
            <person name="Choi Y."/>
            <person name="Kwon S.-W."/>
            <person name="Kim Y."/>
        </authorList>
    </citation>
    <scope>NUCLEOTIDE SEQUENCE</scope>
    <source>
        <strain evidence="8">KACC 23698</strain>
    </source>
</reference>
<dbReference type="PANTHER" id="PTHR30563:SF0">
    <property type="entry name" value="DNA RECOMBINATION PROTEIN RMUC"/>
    <property type="match status" value="1"/>
</dbReference>
<evidence type="ECO:0000313" key="8">
    <source>
        <dbReference type="EMBL" id="XBO39363.1"/>
    </source>
</evidence>
<dbReference type="AlphaFoldDB" id="A0AAU7JGH8"/>
<feature type="region of interest" description="Disordered" evidence="6">
    <location>
        <begin position="377"/>
        <end position="399"/>
    </location>
</feature>
<dbReference type="RefSeq" id="WP_406856205.1">
    <property type="nucleotide sequence ID" value="NZ_CP157484.1"/>
</dbReference>